<proteinExistence type="predicted"/>
<dbReference type="OrthoDB" id="1465590at2759"/>
<name>A0A835MS87_9ROSI</name>
<organism evidence="1 2">
    <name type="scientific">Salix dunnii</name>
    <dbReference type="NCBI Taxonomy" id="1413687"/>
    <lineage>
        <taxon>Eukaryota</taxon>
        <taxon>Viridiplantae</taxon>
        <taxon>Streptophyta</taxon>
        <taxon>Embryophyta</taxon>
        <taxon>Tracheophyta</taxon>
        <taxon>Spermatophyta</taxon>
        <taxon>Magnoliopsida</taxon>
        <taxon>eudicotyledons</taxon>
        <taxon>Gunneridae</taxon>
        <taxon>Pentapetalae</taxon>
        <taxon>rosids</taxon>
        <taxon>fabids</taxon>
        <taxon>Malpighiales</taxon>
        <taxon>Salicaceae</taxon>
        <taxon>Saliceae</taxon>
        <taxon>Salix</taxon>
    </lineage>
</organism>
<comment type="caution">
    <text evidence="1">The sequence shown here is derived from an EMBL/GenBank/DDBJ whole genome shotgun (WGS) entry which is preliminary data.</text>
</comment>
<accession>A0A835MS87</accession>
<dbReference type="PANTHER" id="PTHR14873:SF1">
    <property type="entry name" value="OS06G0694100 PROTEIN"/>
    <property type="match status" value="1"/>
</dbReference>
<keyword evidence="2" id="KW-1185">Reference proteome</keyword>
<reference evidence="1 2" key="1">
    <citation type="submission" date="2020-10" db="EMBL/GenBank/DDBJ databases">
        <title>Plant Genome Project.</title>
        <authorList>
            <person name="Zhang R.-G."/>
        </authorList>
    </citation>
    <scope>NUCLEOTIDE SEQUENCE [LARGE SCALE GENOMIC DNA]</scope>
    <source>
        <strain evidence="1">FAFU-HL-1</strain>
        <tissue evidence="1">Leaf</tissue>
    </source>
</reference>
<dbReference type="EMBL" id="JADGMS010000010">
    <property type="protein sequence ID" value="KAF9674644.1"/>
    <property type="molecule type" value="Genomic_DNA"/>
</dbReference>
<dbReference type="AlphaFoldDB" id="A0A835MS87"/>
<sequence length="76" mass="8484">MPKVLPLLKDGIKESSIDKSVDGDGISAKSARAPVGIAMVAAYQFRWLIEHIWELCNFVIPFALTVLHHWSPQVKL</sequence>
<protein>
    <submittedName>
        <fullName evidence="1">Uncharacterized protein</fullName>
    </submittedName>
</protein>
<evidence type="ECO:0000313" key="1">
    <source>
        <dbReference type="EMBL" id="KAF9674644.1"/>
    </source>
</evidence>
<dbReference type="PANTHER" id="PTHR14873">
    <property type="entry name" value="OS06G0694100 PROTEIN"/>
    <property type="match status" value="1"/>
</dbReference>
<evidence type="ECO:0000313" key="2">
    <source>
        <dbReference type="Proteomes" id="UP000657918"/>
    </source>
</evidence>
<gene>
    <name evidence="1" type="ORF">SADUNF_Sadunf10G0148300</name>
</gene>
<dbReference type="Proteomes" id="UP000657918">
    <property type="component" value="Unassembled WGS sequence"/>
</dbReference>